<protein>
    <submittedName>
        <fullName evidence="1">Unannotated protein</fullName>
    </submittedName>
</protein>
<dbReference type="EMBL" id="CAEZTQ010000018">
    <property type="protein sequence ID" value="CAB4565585.1"/>
    <property type="molecule type" value="Genomic_DNA"/>
</dbReference>
<gene>
    <name evidence="1" type="ORF">UFOPK1704_00175</name>
</gene>
<dbReference type="AlphaFoldDB" id="A0A6J6DRR5"/>
<reference evidence="1" key="1">
    <citation type="submission" date="2020-05" db="EMBL/GenBank/DDBJ databases">
        <authorList>
            <person name="Chiriac C."/>
            <person name="Salcher M."/>
            <person name="Ghai R."/>
            <person name="Kavagutti S V."/>
        </authorList>
    </citation>
    <scope>NUCLEOTIDE SEQUENCE</scope>
</reference>
<proteinExistence type="predicted"/>
<organism evidence="1">
    <name type="scientific">freshwater metagenome</name>
    <dbReference type="NCBI Taxonomy" id="449393"/>
    <lineage>
        <taxon>unclassified sequences</taxon>
        <taxon>metagenomes</taxon>
        <taxon>ecological metagenomes</taxon>
    </lineage>
</organism>
<sequence>MLLGAASSLSRDCAPAVYALSVLYEYGTPVDASTPDITNGPTP</sequence>
<name>A0A6J6DRR5_9ZZZZ</name>
<accession>A0A6J6DRR5</accession>
<evidence type="ECO:0000313" key="1">
    <source>
        <dbReference type="EMBL" id="CAB4565585.1"/>
    </source>
</evidence>